<keyword evidence="1" id="KW-1133">Transmembrane helix</keyword>
<feature type="transmembrane region" description="Helical" evidence="1">
    <location>
        <begin position="655"/>
        <end position="673"/>
    </location>
</feature>
<feature type="transmembrane region" description="Helical" evidence="1">
    <location>
        <begin position="499"/>
        <end position="524"/>
    </location>
</feature>
<dbReference type="EMBL" id="CP036290">
    <property type="protein sequence ID" value="QDU84531.1"/>
    <property type="molecule type" value="Genomic_DNA"/>
</dbReference>
<dbReference type="PANTHER" id="PTHR43471">
    <property type="entry name" value="ABC TRANSPORTER PERMEASE"/>
    <property type="match status" value="1"/>
</dbReference>
<feature type="transmembrane region" description="Helical" evidence="1">
    <location>
        <begin position="24"/>
        <end position="46"/>
    </location>
</feature>
<feature type="transmembrane region" description="Helical" evidence="1">
    <location>
        <begin position="624"/>
        <end position="643"/>
    </location>
</feature>
<feature type="domain" description="CAAX prenyl protease 2/Lysostaphin resistance protein A-like" evidence="2">
    <location>
        <begin position="546"/>
        <end position="632"/>
    </location>
</feature>
<evidence type="ECO:0000259" key="2">
    <source>
        <dbReference type="Pfam" id="PF02517"/>
    </source>
</evidence>
<dbReference type="GO" id="GO:0006508">
    <property type="term" value="P:proteolysis"/>
    <property type="evidence" value="ECO:0007669"/>
    <property type="project" value="UniProtKB-KW"/>
</dbReference>
<reference evidence="3 4" key="1">
    <citation type="submission" date="2019-02" db="EMBL/GenBank/DDBJ databases">
        <title>Deep-cultivation of Planctomycetes and their phenomic and genomic characterization uncovers novel biology.</title>
        <authorList>
            <person name="Wiegand S."/>
            <person name="Jogler M."/>
            <person name="Boedeker C."/>
            <person name="Pinto D."/>
            <person name="Vollmers J."/>
            <person name="Rivas-Marin E."/>
            <person name="Kohn T."/>
            <person name="Peeters S.H."/>
            <person name="Heuer A."/>
            <person name="Rast P."/>
            <person name="Oberbeckmann S."/>
            <person name="Bunk B."/>
            <person name="Jeske O."/>
            <person name="Meyerdierks A."/>
            <person name="Storesund J.E."/>
            <person name="Kallscheuer N."/>
            <person name="Luecker S."/>
            <person name="Lage O.M."/>
            <person name="Pohl T."/>
            <person name="Merkel B.J."/>
            <person name="Hornburger P."/>
            <person name="Mueller R.-W."/>
            <person name="Bruemmer F."/>
            <person name="Labrenz M."/>
            <person name="Spormann A.M."/>
            <person name="Op den Camp H."/>
            <person name="Overmann J."/>
            <person name="Amann R."/>
            <person name="Jetten M.S.M."/>
            <person name="Mascher T."/>
            <person name="Medema M.H."/>
            <person name="Devos D.P."/>
            <person name="Kaster A.-K."/>
            <person name="Ovreas L."/>
            <person name="Rohde M."/>
            <person name="Galperin M.Y."/>
            <person name="Jogler C."/>
        </authorList>
    </citation>
    <scope>NUCLEOTIDE SEQUENCE [LARGE SCALE GENOMIC DNA]</scope>
    <source>
        <strain evidence="3 4">Pla163</strain>
    </source>
</reference>
<feature type="transmembrane region" description="Helical" evidence="1">
    <location>
        <begin position="206"/>
        <end position="228"/>
    </location>
</feature>
<feature type="transmembrane region" description="Helical" evidence="1">
    <location>
        <begin position="338"/>
        <end position="359"/>
    </location>
</feature>
<sequence length="680" mass="72120">MSLDPRFVAVLSCELRRLLRDRRALFMAVVLPMLLYPLYFVGAKALGAEAERRMETQEVTLLVDLGALDTDLFEALDEQLDGVEQMTTVFAVFEPPVTADDEDGASPDAQWLSERMEAVHESATGWLVAERGPDDELALVLWHDGSSERGQELRSRLRSTLAEFSDAFVDRELERRLDVDPDLTLALEPHDRAEPADAAGANFGRFLPIVSVMILISGGAYAALDAFAAEREQGTLETLLVQPVPVRIVSWAKFCAVALSAGAALLGNLGSLVGSAAAGIVPSGVEGADVGAALLGPLFAGRLSLALLLGLPGALLVAAVLCALSARARTYREAQTMILPLSIAGLVATAPATLPGVELAPTLAAIPLVGTSLAMREALAGNLGLFPALLSVISSGAAAYFALARVGTLLDLESVLQHGDTETESALRQRRARRALSTGWAAVFLIYFVGSYLQAQSLVYGLATTLWVLAVGLALLLARAEAKDDGTSLARPLGLERPPLASLAAIPFAVVGLAGLAGILLAWQSQVLPLPRGFGGEIDQLVELGPWIGLFLLALTPGVCEELLFRGSIQSGMMRDWTPVRAIFWQALLFGLAHASIHRFLPTFTIGVVLGFVRWRTGSILPGIGIHALYNGLLVAATAGWFADDVVQRLQLVDQPLAALALPVALGLVWSAGRARRPLT</sequence>
<keyword evidence="3" id="KW-0378">Hydrolase</keyword>
<dbReference type="AlphaFoldDB" id="A0A518CZ81"/>
<dbReference type="RefSeq" id="WP_145186245.1">
    <property type="nucleotide sequence ID" value="NZ_CP036290.1"/>
</dbReference>
<keyword evidence="1" id="KW-0812">Transmembrane</keyword>
<dbReference type="OrthoDB" id="5486437at2"/>
<proteinExistence type="predicted"/>
<keyword evidence="1" id="KW-0472">Membrane</keyword>
<keyword evidence="4" id="KW-1185">Reference proteome</keyword>
<name>A0A518CZ81_9BACT</name>
<dbReference type="GO" id="GO:0140359">
    <property type="term" value="F:ABC-type transporter activity"/>
    <property type="evidence" value="ECO:0007669"/>
    <property type="project" value="InterPro"/>
</dbReference>
<dbReference type="Pfam" id="PF02517">
    <property type="entry name" value="Rce1-like"/>
    <property type="match status" value="1"/>
</dbReference>
<dbReference type="GO" id="GO:0004175">
    <property type="term" value="F:endopeptidase activity"/>
    <property type="evidence" value="ECO:0007669"/>
    <property type="project" value="UniProtKB-ARBA"/>
</dbReference>
<evidence type="ECO:0000256" key="1">
    <source>
        <dbReference type="SAM" id="Phobius"/>
    </source>
</evidence>
<dbReference type="Pfam" id="PF12679">
    <property type="entry name" value="ABC2_membrane_2"/>
    <property type="match status" value="1"/>
</dbReference>
<feature type="transmembrane region" description="Helical" evidence="1">
    <location>
        <begin position="305"/>
        <end position="326"/>
    </location>
</feature>
<dbReference type="InterPro" id="IPR003675">
    <property type="entry name" value="Rce1/LyrA-like_dom"/>
</dbReference>
<accession>A0A518CZ81</accession>
<feature type="transmembrane region" description="Helical" evidence="1">
    <location>
        <begin position="379"/>
        <end position="403"/>
    </location>
</feature>
<organism evidence="3 4">
    <name type="scientific">Rohdeia mirabilis</name>
    <dbReference type="NCBI Taxonomy" id="2528008"/>
    <lineage>
        <taxon>Bacteria</taxon>
        <taxon>Pseudomonadati</taxon>
        <taxon>Planctomycetota</taxon>
        <taxon>Planctomycetia</taxon>
        <taxon>Planctomycetia incertae sedis</taxon>
        <taxon>Rohdeia</taxon>
    </lineage>
</organism>
<feature type="transmembrane region" description="Helical" evidence="1">
    <location>
        <begin position="577"/>
        <end position="594"/>
    </location>
</feature>
<keyword evidence="3" id="KW-0645">Protease</keyword>
<feature type="transmembrane region" description="Helical" evidence="1">
    <location>
        <begin position="276"/>
        <end position="299"/>
    </location>
</feature>
<feature type="transmembrane region" description="Helical" evidence="1">
    <location>
        <begin position="248"/>
        <end position="269"/>
    </location>
</feature>
<evidence type="ECO:0000313" key="4">
    <source>
        <dbReference type="Proteomes" id="UP000319342"/>
    </source>
</evidence>
<protein>
    <submittedName>
        <fullName evidence="3">CAAX amino terminal protease self-immunity</fullName>
    </submittedName>
</protein>
<dbReference type="Proteomes" id="UP000319342">
    <property type="component" value="Chromosome"/>
</dbReference>
<feature type="transmembrane region" description="Helical" evidence="1">
    <location>
        <begin position="435"/>
        <end position="453"/>
    </location>
</feature>
<dbReference type="GO" id="GO:0005886">
    <property type="term" value="C:plasma membrane"/>
    <property type="evidence" value="ECO:0007669"/>
    <property type="project" value="UniProtKB-SubCell"/>
</dbReference>
<dbReference type="GO" id="GO:0080120">
    <property type="term" value="P:CAAX-box protein maturation"/>
    <property type="evidence" value="ECO:0007669"/>
    <property type="project" value="UniProtKB-ARBA"/>
</dbReference>
<gene>
    <name evidence="3" type="ORF">Pla163_16420</name>
</gene>
<evidence type="ECO:0000313" key="3">
    <source>
        <dbReference type="EMBL" id="QDU84531.1"/>
    </source>
</evidence>
<feature type="transmembrane region" description="Helical" evidence="1">
    <location>
        <begin position="459"/>
        <end position="478"/>
    </location>
</feature>
<dbReference type="PANTHER" id="PTHR43471:SF3">
    <property type="entry name" value="ABC TRANSPORTER PERMEASE PROTEIN NATB"/>
    <property type="match status" value="1"/>
</dbReference>